<dbReference type="EMBL" id="JACHLI010000001">
    <property type="protein sequence ID" value="MBB4861574.1"/>
    <property type="molecule type" value="Genomic_DNA"/>
</dbReference>
<evidence type="ECO:0000313" key="2">
    <source>
        <dbReference type="Proteomes" id="UP000566995"/>
    </source>
</evidence>
<dbReference type="RefSeq" id="WP_184585831.1">
    <property type="nucleotide sequence ID" value="NZ_JACHLI010000001.1"/>
</dbReference>
<dbReference type="AlphaFoldDB" id="A0A7W7NZG3"/>
<dbReference type="Proteomes" id="UP000566995">
    <property type="component" value="Unassembled WGS sequence"/>
</dbReference>
<sequence>MGHKAFGKHTSDALRIRYRARNTATDHVGAVSLLHRKCVRKVSYLTAMQAARLCKGGMGLFGTFRNDPRLTKRWSDGAKSWFE</sequence>
<evidence type="ECO:0000313" key="1">
    <source>
        <dbReference type="EMBL" id="MBB4861574.1"/>
    </source>
</evidence>
<comment type="caution">
    <text evidence="1">The sequence shown here is derived from an EMBL/GenBank/DDBJ whole genome shotgun (WGS) entry which is preliminary data.</text>
</comment>
<reference evidence="1 2" key="1">
    <citation type="submission" date="2020-08" db="EMBL/GenBank/DDBJ databases">
        <title>Functional genomics of gut bacteria from endangered species of beetles.</title>
        <authorList>
            <person name="Carlos-Shanley C."/>
        </authorList>
    </citation>
    <scope>NUCLEOTIDE SEQUENCE [LARGE SCALE GENOMIC DNA]</scope>
    <source>
        <strain evidence="1 2">S00179</strain>
    </source>
</reference>
<name>A0A7W7NZG3_PSENT</name>
<accession>A0A7W7NZG3</accession>
<gene>
    <name evidence="1" type="ORF">HNP46_000385</name>
</gene>
<protein>
    <submittedName>
        <fullName evidence="1">Uncharacterized protein</fullName>
    </submittedName>
</protein>
<organism evidence="1 2">
    <name type="scientific">Pseudomonas nitroreducens</name>
    <dbReference type="NCBI Taxonomy" id="46680"/>
    <lineage>
        <taxon>Bacteria</taxon>
        <taxon>Pseudomonadati</taxon>
        <taxon>Pseudomonadota</taxon>
        <taxon>Gammaproteobacteria</taxon>
        <taxon>Pseudomonadales</taxon>
        <taxon>Pseudomonadaceae</taxon>
        <taxon>Pseudomonas</taxon>
    </lineage>
</organism>
<proteinExistence type="predicted"/>